<dbReference type="EMBL" id="JAATWM020000008">
    <property type="protein sequence ID" value="KAF9879289.1"/>
    <property type="molecule type" value="Genomic_DNA"/>
</dbReference>
<comment type="caution">
    <text evidence="2">The sequence shown here is derived from an EMBL/GenBank/DDBJ whole genome shotgun (WGS) entry which is preliminary data.</text>
</comment>
<evidence type="ECO:0000313" key="3">
    <source>
        <dbReference type="Proteomes" id="UP000781932"/>
    </source>
</evidence>
<gene>
    <name evidence="2" type="ORF">CkaCkLH20_03522</name>
</gene>
<dbReference type="PANTHER" id="PTHR38846:SF1">
    <property type="entry name" value="C3H1-TYPE DOMAIN-CONTAINING PROTEIN"/>
    <property type="match status" value="1"/>
</dbReference>
<accession>A0A9P6IAL8</accession>
<sequence length="290" mass="33342">MTIKKVTRMNEGARLDAGDDLAEQLAQMKIAQEKLSKQLDGKVAEGSSATAAQMKQQQDDKEEYDAESDDQELSEQLATLVLGDPNPEKKKRKKRRGKKSKKSAEQKAADEKTAQEKEEARQKEIVEMAQKMADDIVKKMGVLNLYRYPNSTNTTQKETETASREMTTKQALPVEKTSTKGKKKMNTDKLIEDWNEYFGEGELEDWRRLCRDLGLPDDLPSKTKCRDAVKGVHVNIRQFLDAQRKPEDVIFFKNVWKLASWTFNKRLRVRLDAIPRGTPLRSLMRELSRY</sequence>
<name>A0A9P6IAL8_9PEZI</name>
<dbReference type="OrthoDB" id="6105938at2759"/>
<feature type="region of interest" description="Disordered" evidence="1">
    <location>
        <begin position="36"/>
        <end position="119"/>
    </location>
</feature>
<dbReference type="AlphaFoldDB" id="A0A9P6IAL8"/>
<feature type="compositionally biased region" description="Basic and acidic residues" evidence="1">
    <location>
        <begin position="102"/>
        <end position="119"/>
    </location>
</feature>
<protein>
    <submittedName>
        <fullName evidence="2">Uncharacterized protein</fullName>
    </submittedName>
</protein>
<dbReference type="RefSeq" id="XP_038748750.1">
    <property type="nucleotide sequence ID" value="XM_038886241.1"/>
</dbReference>
<feature type="compositionally biased region" description="Polar residues" evidence="1">
    <location>
        <begin position="47"/>
        <end position="56"/>
    </location>
</feature>
<organism evidence="2 3">
    <name type="scientific">Colletotrichum karsti</name>
    <dbReference type="NCBI Taxonomy" id="1095194"/>
    <lineage>
        <taxon>Eukaryota</taxon>
        <taxon>Fungi</taxon>
        <taxon>Dikarya</taxon>
        <taxon>Ascomycota</taxon>
        <taxon>Pezizomycotina</taxon>
        <taxon>Sordariomycetes</taxon>
        <taxon>Hypocreomycetidae</taxon>
        <taxon>Glomerellales</taxon>
        <taxon>Glomerellaceae</taxon>
        <taxon>Colletotrichum</taxon>
        <taxon>Colletotrichum boninense species complex</taxon>
    </lineage>
</organism>
<dbReference type="Proteomes" id="UP000781932">
    <property type="component" value="Unassembled WGS sequence"/>
</dbReference>
<feature type="compositionally biased region" description="Acidic residues" evidence="1">
    <location>
        <begin position="60"/>
        <end position="73"/>
    </location>
</feature>
<reference evidence="2" key="1">
    <citation type="submission" date="2020-03" db="EMBL/GenBank/DDBJ databases">
        <authorList>
            <person name="He L."/>
        </authorList>
    </citation>
    <scope>NUCLEOTIDE SEQUENCE</scope>
    <source>
        <strain evidence="2">CkLH20</strain>
    </source>
</reference>
<dbReference type="GeneID" id="62159315"/>
<proteinExistence type="predicted"/>
<evidence type="ECO:0000313" key="2">
    <source>
        <dbReference type="EMBL" id="KAF9879289.1"/>
    </source>
</evidence>
<keyword evidence="3" id="KW-1185">Reference proteome</keyword>
<dbReference type="PANTHER" id="PTHR38846">
    <property type="entry name" value="C3H1-TYPE DOMAIN-CONTAINING PROTEIN"/>
    <property type="match status" value="1"/>
</dbReference>
<reference evidence="2" key="2">
    <citation type="submission" date="2020-11" db="EMBL/GenBank/DDBJ databases">
        <title>Whole genome sequencing of Colletotrichum sp.</title>
        <authorList>
            <person name="Li H."/>
        </authorList>
    </citation>
    <scope>NUCLEOTIDE SEQUENCE</scope>
    <source>
        <strain evidence="2">CkLH20</strain>
    </source>
</reference>
<feature type="compositionally biased region" description="Basic residues" evidence="1">
    <location>
        <begin position="89"/>
        <end position="101"/>
    </location>
</feature>
<evidence type="ECO:0000256" key="1">
    <source>
        <dbReference type="SAM" id="MobiDB-lite"/>
    </source>
</evidence>